<protein>
    <submittedName>
        <fullName evidence="1">Uncharacterized protein</fullName>
    </submittedName>
</protein>
<name>A0ABP8CTU5_9ACTN</name>
<dbReference type="Proteomes" id="UP001500620">
    <property type="component" value="Unassembled WGS sequence"/>
</dbReference>
<gene>
    <name evidence="1" type="ORF">GCM10022255_001080</name>
</gene>
<sequence length="125" mass="13303">MAEATVEYGNRMVGGDREGTAVQQDGRRFGLAVGGLHEGDTPSERLQQADLSGGLFMHGSSNRKDERHGLTAKVENEPGSIAGSHEEVIAGGRTDGFVRDAAYEVADDAPGEVVDVQLDREVTYT</sequence>
<reference evidence="2" key="1">
    <citation type="journal article" date="2019" name="Int. J. Syst. Evol. Microbiol.">
        <title>The Global Catalogue of Microorganisms (GCM) 10K type strain sequencing project: providing services to taxonomists for standard genome sequencing and annotation.</title>
        <authorList>
            <consortium name="The Broad Institute Genomics Platform"/>
            <consortium name="The Broad Institute Genome Sequencing Center for Infectious Disease"/>
            <person name="Wu L."/>
            <person name="Ma J."/>
        </authorList>
    </citation>
    <scope>NUCLEOTIDE SEQUENCE [LARGE SCALE GENOMIC DNA]</scope>
    <source>
        <strain evidence="2">JCM 17441</strain>
    </source>
</reference>
<organism evidence="1 2">
    <name type="scientific">Dactylosporangium darangshiense</name>
    <dbReference type="NCBI Taxonomy" id="579108"/>
    <lineage>
        <taxon>Bacteria</taxon>
        <taxon>Bacillati</taxon>
        <taxon>Actinomycetota</taxon>
        <taxon>Actinomycetes</taxon>
        <taxon>Micromonosporales</taxon>
        <taxon>Micromonosporaceae</taxon>
        <taxon>Dactylosporangium</taxon>
    </lineage>
</organism>
<keyword evidence="2" id="KW-1185">Reference proteome</keyword>
<proteinExistence type="predicted"/>
<evidence type="ECO:0000313" key="1">
    <source>
        <dbReference type="EMBL" id="GAA4243167.1"/>
    </source>
</evidence>
<comment type="caution">
    <text evidence="1">The sequence shown here is derived from an EMBL/GenBank/DDBJ whole genome shotgun (WGS) entry which is preliminary data.</text>
</comment>
<evidence type="ECO:0000313" key="2">
    <source>
        <dbReference type="Proteomes" id="UP001500620"/>
    </source>
</evidence>
<dbReference type="EMBL" id="BAABAT010000001">
    <property type="protein sequence ID" value="GAA4243167.1"/>
    <property type="molecule type" value="Genomic_DNA"/>
</dbReference>
<accession>A0ABP8CTU5</accession>